<evidence type="ECO:0000313" key="1">
    <source>
        <dbReference type="EMBL" id="TFK68097.1"/>
    </source>
</evidence>
<proteinExistence type="predicted"/>
<evidence type="ECO:0000313" key="2">
    <source>
        <dbReference type="Proteomes" id="UP000308600"/>
    </source>
</evidence>
<keyword evidence="2" id="KW-1185">Reference proteome</keyword>
<dbReference type="EMBL" id="ML208359">
    <property type="protein sequence ID" value="TFK68097.1"/>
    <property type="molecule type" value="Genomic_DNA"/>
</dbReference>
<reference evidence="1 2" key="1">
    <citation type="journal article" date="2019" name="Nat. Ecol. Evol.">
        <title>Megaphylogeny resolves global patterns of mushroom evolution.</title>
        <authorList>
            <person name="Varga T."/>
            <person name="Krizsan K."/>
            <person name="Foldi C."/>
            <person name="Dima B."/>
            <person name="Sanchez-Garcia M."/>
            <person name="Sanchez-Ramirez S."/>
            <person name="Szollosi G.J."/>
            <person name="Szarkandi J.G."/>
            <person name="Papp V."/>
            <person name="Albert L."/>
            <person name="Andreopoulos W."/>
            <person name="Angelini C."/>
            <person name="Antonin V."/>
            <person name="Barry K.W."/>
            <person name="Bougher N.L."/>
            <person name="Buchanan P."/>
            <person name="Buyck B."/>
            <person name="Bense V."/>
            <person name="Catcheside P."/>
            <person name="Chovatia M."/>
            <person name="Cooper J."/>
            <person name="Damon W."/>
            <person name="Desjardin D."/>
            <person name="Finy P."/>
            <person name="Geml J."/>
            <person name="Haridas S."/>
            <person name="Hughes K."/>
            <person name="Justo A."/>
            <person name="Karasinski D."/>
            <person name="Kautmanova I."/>
            <person name="Kiss B."/>
            <person name="Kocsube S."/>
            <person name="Kotiranta H."/>
            <person name="LaButti K.M."/>
            <person name="Lechner B.E."/>
            <person name="Liimatainen K."/>
            <person name="Lipzen A."/>
            <person name="Lukacs Z."/>
            <person name="Mihaltcheva S."/>
            <person name="Morgado L.N."/>
            <person name="Niskanen T."/>
            <person name="Noordeloos M.E."/>
            <person name="Ohm R.A."/>
            <person name="Ortiz-Santana B."/>
            <person name="Ovrebo C."/>
            <person name="Racz N."/>
            <person name="Riley R."/>
            <person name="Savchenko A."/>
            <person name="Shiryaev A."/>
            <person name="Soop K."/>
            <person name="Spirin V."/>
            <person name="Szebenyi C."/>
            <person name="Tomsovsky M."/>
            <person name="Tulloss R.E."/>
            <person name="Uehling J."/>
            <person name="Grigoriev I.V."/>
            <person name="Vagvolgyi C."/>
            <person name="Papp T."/>
            <person name="Martin F.M."/>
            <person name="Miettinen O."/>
            <person name="Hibbett D.S."/>
            <person name="Nagy L.G."/>
        </authorList>
    </citation>
    <scope>NUCLEOTIDE SEQUENCE [LARGE SCALE GENOMIC DNA]</scope>
    <source>
        <strain evidence="1 2">NL-1719</strain>
    </source>
</reference>
<gene>
    <name evidence="1" type="ORF">BDN72DRAFT_898372</name>
</gene>
<dbReference type="Proteomes" id="UP000308600">
    <property type="component" value="Unassembled WGS sequence"/>
</dbReference>
<accession>A0ACD3AR31</accession>
<protein>
    <submittedName>
        <fullName evidence="1">Cytochrome P450</fullName>
    </submittedName>
</protein>
<organism evidence="1 2">
    <name type="scientific">Pluteus cervinus</name>
    <dbReference type="NCBI Taxonomy" id="181527"/>
    <lineage>
        <taxon>Eukaryota</taxon>
        <taxon>Fungi</taxon>
        <taxon>Dikarya</taxon>
        <taxon>Basidiomycota</taxon>
        <taxon>Agaricomycotina</taxon>
        <taxon>Agaricomycetes</taxon>
        <taxon>Agaricomycetidae</taxon>
        <taxon>Agaricales</taxon>
        <taxon>Pluteineae</taxon>
        <taxon>Pluteaceae</taxon>
        <taxon>Pluteus</taxon>
    </lineage>
</organism>
<name>A0ACD3AR31_9AGAR</name>
<sequence length="507" mass="57311">MAVIDLLPSILLGAAPLALVWIVVWLRRSPLPPGPRSEWKNRVKPGTQPWKAYKELAKEYGPIMCTQASFGAYAFVVDTAETLVELFEKRSKIFSCRPRWVMAELYGRQNNVGLMYYGEELTRVRKVLHRGIGLQAVPQWENLFEYESLKILSDALADSANLLSSVEYNIESMVVRFTYGHDMDDEFLKLATKVSQQTGVALQPGRWMVNYIPILAYVPAWFPGAGFQKLAREGKDYYFKLTRPPYERVKEELSRGVATPSFVSHSLTDMAKHPHLGFNEQAIMSAAGSVFSAAVDTTTSTVLSFFLLAATHPEVQERAYNEIMAVVGPDRLPALQDQDSLPYINCIMKEIWRFNPPVPILTHSPIAEDKYLGYRIPKKSWVFGNVWSIMHNEAQFPEPDKFNPDRFLPVEGQPMPPDPKDFVFGLGRRLCPGMNFANALVFLTISRAIALSEIRPPRGETLLLEFTTSLISRPKPFKCVVTPRKGVPPELLAQLKPEKLKALYKTI</sequence>